<dbReference type="AlphaFoldDB" id="A0A067TJM7"/>
<accession>A0A067TJM7</accession>
<feature type="compositionally biased region" description="Polar residues" evidence="1">
    <location>
        <begin position="22"/>
        <end position="35"/>
    </location>
</feature>
<dbReference type="OrthoDB" id="441210at2759"/>
<reference evidence="3" key="1">
    <citation type="journal article" date="2014" name="Proc. Natl. Acad. Sci. U.S.A.">
        <title>Extensive sampling of basidiomycete genomes demonstrates inadequacy of the white-rot/brown-rot paradigm for wood decay fungi.</title>
        <authorList>
            <person name="Riley R."/>
            <person name="Salamov A.A."/>
            <person name="Brown D.W."/>
            <person name="Nagy L.G."/>
            <person name="Floudas D."/>
            <person name="Held B.W."/>
            <person name="Levasseur A."/>
            <person name="Lombard V."/>
            <person name="Morin E."/>
            <person name="Otillar R."/>
            <person name="Lindquist E.A."/>
            <person name="Sun H."/>
            <person name="LaButti K.M."/>
            <person name="Schmutz J."/>
            <person name="Jabbour D."/>
            <person name="Luo H."/>
            <person name="Baker S.E."/>
            <person name="Pisabarro A.G."/>
            <person name="Walton J.D."/>
            <person name="Blanchette R.A."/>
            <person name="Henrissat B."/>
            <person name="Martin F."/>
            <person name="Cullen D."/>
            <person name="Hibbett D.S."/>
            <person name="Grigoriev I.V."/>
        </authorList>
    </citation>
    <scope>NUCLEOTIDE SEQUENCE [LARGE SCALE GENOMIC DNA]</scope>
    <source>
        <strain evidence="3">CBS 339.88</strain>
    </source>
</reference>
<dbReference type="EMBL" id="KL142368">
    <property type="protein sequence ID" value="KDR83420.1"/>
    <property type="molecule type" value="Genomic_DNA"/>
</dbReference>
<feature type="region of interest" description="Disordered" evidence="1">
    <location>
        <begin position="1"/>
        <end position="75"/>
    </location>
</feature>
<proteinExistence type="predicted"/>
<organism evidence="2 3">
    <name type="scientific">Galerina marginata (strain CBS 339.88)</name>
    <dbReference type="NCBI Taxonomy" id="685588"/>
    <lineage>
        <taxon>Eukaryota</taxon>
        <taxon>Fungi</taxon>
        <taxon>Dikarya</taxon>
        <taxon>Basidiomycota</taxon>
        <taxon>Agaricomycotina</taxon>
        <taxon>Agaricomycetes</taxon>
        <taxon>Agaricomycetidae</taxon>
        <taxon>Agaricales</taxon>
        <taxon>Agaricineae</taxon>
        <taxon>Strophariaceae</taxon>
        <taxon>Galerina</taxon>
    </lineage>
</organism>
<dbReference type="Proteomes" id="UP000027222">
    <property type="component" value="Unassembled WGS sequence"/>
</dbReference>
<gene>
    <name evidence="2" type="ORF">GALMADRAFT_235542</name>
</gene>
<feature type="region of interest" description="Disordered" evidence="1">
    <location>
        <begin position="112"/>
        <end position="131"/>
    </location>
</feature>
<sequence>MEANGVQRTPLVARTQGRPFIHNQQQTVNEWNQPTAKPAPDYSRHNPHRQPFANFAGERSFMSTNASDRSGSAHEVEQLLINQQPARNSIPANGGWQYPNVAQNNRPVQRVFAPPTSNQRLSRGFRPAIPR</sequence>
<evidence type="ECO:0000313" key="2">
    <source>
        <dbReference type="EMBL" id="KDR83420.1"/>
    </source>
</evidence>
<dbReference type="HOGENOM" id="CLU_1927753_0_0_1"/>
<name>A0A067TJM7_GALM3</name>
<evidence type="ECO:0000313" key="3">
    <source>
        <dbReference type="Proteomes" id="UP000027222"/>
    </source>
</evidence>
<evidence type="ECO:0000256" key="1">
    <source>
        <dbReference type="SAM" id="MobiDB-lite"/>
    </source>
</evidence>
<feature type="compositionally biased region" description="Polar residues" evidence="1">
    <location>
        <begin position="61"/>
        <end position="70"/>
    </location>
</feature>
<keyword evidence="3" id="KW-1185">Reference proteome</keyword>
<protein>
    <submittedName>
        <fullName evidence="2">Uncharacterized protein</fullName>
    </submittedName>
</protein>